<feature type="compositionally biased region" description="Pro residues" evidence="2">
    <location>
        <begin position="433"/>
        <end position="443"/>
    </location>
</feature>
<organism evidence="3 4">
    <name type="scientific">Galerina marginata (strain CBS 339.88)</name>
    <dbReference type="NCBI Taxonomy" id="685588"/>
    <lineage>
        <taxon>Eukaryota</taxon>
        <taxon>Fungi</taxon>
        <taxon>Dikarya</taxon>
        <taxon>Basidiomycota</taxon>
        <taxon>Agaricomycotina</taxon>
        <taxon>Agaricomycetes</taxon>
        <taxon>Agaricomycetidae</taxon>
        <taxon>Agaricales</taxon>
        <taxon>Agaricineae</taxon>
        <taxon>Strophariaceae</taxon>
        <taxon>Galerina</taxon>
    </lineage>
</organism>
<protein>
    <recommendedName>
        <fullName evidence="5">RING-type domain-containing protein</fullName>
    </recommendedName>
</protein>
<evidence type="ECO:0000313" key="3">
    <source>
        <dbReference type="EMBL" id="KDR81807.1"/>
    </source>
</evidence>
<feature type="compositionally biased region" description="Basic and acidic residues" evidence="2">
    <location>
        <begin position="335"/>
        <end position="348"/>
    </location>
</feature>
<dbReference type="PANTHER" id="PTHR31315">
    <property type="entry name" value="PROTEIN SIP5"/>
    <property type="match status" value="1"/>
</dbReference>
<dbReference type="EMBL" id="KL142370">
    <property type="protein sequence ID" value="KDR81807.1"/>
    <property type="molecule type" value="Genomic_DNA"/>
</dbReference>
<dbReference type="AlphaFoldDB" id="A0A067THI1"/>
<evidence type="ECO:0000256" key="1">
    <source>
        <dbReference type="ARBA" id="ARBA00010402"/>
    </source>
</evidence>
<dbReference type="OrthoDB" id="21471at2759"/>
<feature type="region of interest" description="Disordered" evidence="2">
    <location>
        <begin position="189"/>
        <end position="227"/>
    </location>
</feature>
<feature type="compositionally biased region" description="Polar residues" evidence="2">
    <location>
        <begin position="190"/>
        <end position="206"/>
    </location>
</feature>
<reference evidence="4" key="1">
    <citation type="journal article" date="2014" name="Proc. Natl. Acad. Sci. U.S.A.">
        <title>Extensive sampling of basidiomycete genomes demonstrates inadequacy of the white-rot/brown-rot paradigm for wood decay fungi.</title>
        <authorList>
            <person name="Riley R."/>
            <person name="Salamov A.A."/>
            <person name="Brown D.W."/>
            <person name="Nagy L.G."/>
            <person name="Floudas D."/>
            <person name="Held B.W."/>
            <person name="Levasseur A."/>
            <person name="Lombard V."/>
            <person name="Morin E."/>
            <person name="Otillar R."/>
            <person name="Lindquist E.A."/>
            <person name="Sun H."/>
            <person name="LaButti K.M."/>
            <person name="Schmutz J."/>
            <person name="Jabbour D."/>
            <person name="Luo H."/>
            <person name="Baker S.E."/>
            <person name="Pisabarro A.G."/>
            <person name="Walton J.D."/>
            <person name="Blanchette R.A."/>
            <person name="Henrissat B."/>
            <person name="Martin F."/>
            <person name="Cullen D."/>
            <person name="Hibbett D.S."/>
            <person name="Grigoriev I.V."/>
        </authorList>
    </citation>
    <scope>NUCLEOTIDE SEQUENCE [LARGE SCALE GENOMIC DNA]</scope>
    <source>
        <strain evidence="4">CBS 339.88</strain>
    </source>
</reference>
<gene>
    <name evidence="3" type="ORF">GALMADRAFT_207202</name>
</gene>
<feature type="region of interest" description="Disordered" evidence="2">
    <location>
        <begin position="335"/>
        <end position="467"/>
    </location>
</feature>
<feature type="compositionally biased region" description="Polar residues" evidence="2">
    <location>
        <begin position="572"/>
        <end position="615"/>
    </location>
</feature>
<proteinExistence type="inferred from homology"/>
<dbReference type="HOGENOM" id="CLU_012572_2_0_1"/>
<dbReference type="CDD" id="cd24139">
    <property type="entry name" value="SIP5-like"/>
    <property type="match status" value="1"/>
</dbReference>
<feature type="compositionally biased region" description="Low complexity" evidence="2">
    <location>
        <begin position="501"/>
        <end position="511"/>
    </location>
</feature>
<evidence type="ECO:0008006" key="5">
    <source>
        <dbReference type="Google" id="ProtNLM"/>
    </source>
</evidence>
<keyword evidence="4" id="KW-1185">Reference proteome</keyword>
<feature type="compositionally biased region" description="Low complexity" evidence="2">
    <location>
        <begin position="388"/>
        <end position="408"/>
    </location>
</feature>
<accession>A0A067THI1</accession>
<feature type="region of interest" description="Disordered" evidence="2">
    <location>
        <begin position="278"/>
        <end position="303"/>
    </location>
</feature>
<feature type="compositionally biased region" description="Polar residues" evidence="2">
    <location>
        <begin position="527"/>
        <end position="561"/>
    </location>
</feature>
<feature type="compositionally biased region" description="Low complexity" evidence="2">
    <location>
        <begin position="349"/>
        <end position="380"/>
    </location>
</feature>
<comment type="similarity">
    <text evidence="1">Belongs to the SIP5 family.</text>
</comment>
<dbReference type="InterPro" id="IPR039301">
    <property type="entry name" value="Sip5/DA2"/>
</dbReference>
<dbReference type="PANTHER" id="PTHR31315:SF1">
    <property type="entry name" value="PROTEIN SIP5"/>
    <property type="match status" value="1"/>
</dbReference>
<dbReference type="Proteomes" id="UP000027222">
    <property type="component" value="Unassembled WGS sequence"/>
</dbReference>
<dbReference type="GO" id="GO:0005737">
    <property type="term" value="C:cytoplasm"/>
    <property type="evidence" value="ECO:0007669"/>
    <property type="project" value="TreeGrafter"/>
</dbReference>
<evidence type="ECO:0000313" key="4">
    <source>
        <dbReference type="Proteomes" id="UP000027222"/>
    </source>
</evidence>
<name>A0A067THI1_GALM3</name>
<evidence type="ECO:0000256" key="2">
    <source>
        <dbReference type="SAM" id="MobiDB-lite"/>
    </source>
</evidence>
<feature type="compositionally biased region" description="Low complexity" evidence="2">
    <location>
        <begin position="480"/>
        <end position="494"/>
    </location>
</feature>
<sequence length="646" mass="68703">MGNSSSSGRGHHDESVDYGSLVPQGVYTGSRDWNQAIVSQLIVARKLAPFYRPLEDYEESWDDDQILAARKELPDPDSGDVVTRIEATATTASSYKSKRPGSLKEPAKPEAQVYRGAVECPICFLYYPPNINHSRCCDQAICTECFVQIKRAEPTATHLVSEYAACPYCVQENFGVVYNPPPWRAGLGSEGSNSLWSDSQRVSSEPTTPPTHKRRQKSFGADSPEVVTTDQIRPDWEAKLDAVRAAVARRANRRIIMRQVGDRLIPVGVTSGRVHALTPEEAAAAGAEPTGSRRSRRRQPPQNATFEQFMNMGGQDLEELMLMEAMRLSLLDHEEHQKKEAEEKKKQEAAAAANSSAGAPSSEVESTSQSQASSGPGPSEVRSPPQASGSSNLLPSSSSILRSSSPSPKHGKVDSQESLVPGRMSWSRSHSRTPPPPANPVPNIPQSEENQAAWRNRTSGPPAFSTLSAALTSASTAAAFLGPASSSEQRSSRSATPEPGSASMATTSSSSLPTQGSGTKAADISIPTITVESNTHSGTATPLASASHSVEDFASTSSPVPSHSAPHRSHETPFTNGTAQGSSPRSSITTLESETQSGSGIEISSYSHLASSPESETLREPLLSASKKKVDDTQIQKGGQSAGAAC</sequence>
<feature type="compositionally biased region" description="Low complexity" evidence="2">
    <location>
        <begin position="279"/>
        <end position="292"/>
    </location>
</feature>
<dbReference type="STRING" id="685588.A0A067THI1"/>
<feature type="region of interest" description="Disordered" evidence="2">
    <location>
        <begin position="480"/>
        <end position="646"/>
    </location>
</feature>